<evidence type="ECO:0000313" key="6">
    <source>
        <dbReference type="RefSeq" id="XP_028968218.1"/>
    </source>
</evidence>
<dbReference type="SUPFAM" id="SSF47031">
    <property type="entry name" value="Second domain of FERM"/>
    <property type="match status" value="1"/>
</dbReference>
<dbReference type="InterPro" id="IPR019748">
    <property type="entry name" value="FERM_central"/>
</dbReference>
<dbReference type="SUPFAM" id="SSF51045">
    <property type="entry name" value="WW domain"/>
    <property type="match status" value="2"/>
</dbReference>
<dbReference type="GO" id="GO:0071944">
    <property type="term" value="C:cell periphery"/>
    <property type="evidence" value="ECO:0007669"/>
    <property type="project" value="UniProtKB-ARBA"/>
</dbReference>
<feature type="domain" description="WW" evidence="2">
    <location>
        <begin position="162"/>
        <end position="183"/>
    </location>
</feature>
<reference evidence="6" key="1">
    <citation type="submission" date="2025-08" db="UniProtKB">
        <authorList>
            <consortium name="RefSeq"/>
        </authorList>
    </citation>
    <scope>IDENTIFICATION</scope>
</reference>
<dbReference type="CDD" id="cd06769">
    <property type="entry name" value="PDZ_FRMPD1_3_4-like"/>
    <property type="match status" value="1"/>
</dbReference>
<feature type="domain" description="PDZ" evidence="4">
    <location>
        <begin position="234"/>
        <end position="311"/>
    </location>
</feature>
<evidence type="ECO:0000313" key="5">
    <source>
        <dbReference type="Proteomes" id="UP000694867"/>
    </source>
</evidence>
<dbReference type="SMART" id="SM00295">
    <property type="entry name" value="B41"/>
    <property type="match status" value="1"/>
</dbReference>
<dbReference type="InterPro" id="IPR036020">
    <property type="entry name" value="WW_dom_sf"/>
</dbReference>
<evidence type="ECO:0000259" key="3">
    <source>
        <dbReference type="PROSITE" id="PS50057"/>
    </source>
</evidence>
<evidence type="ECO:0000256" key="1">
    <source>
        <dbReference type="SAM" id="MobiDB-lite"/>
    </source>
</evidence>
<feature type="domain" description="WW" evidence="2">
    <location>
        <begin position="188"/>
        <end position="221"/>
    </location>
</feature>
<sequence length="1345" mass="148518">MAFDPRLFECAGLSRDELVTKDMGPPGNSEDLMGDVEQVSLDEEVLNEEAPQRHQMLLKAVVPERVIMLKYAVAGLSSPFLYHLTPETISSSKVQDRSSTVSGQGPGAVDVLRGGSRELHAKDGLSANDDSSSLCSMQAQQDEHLAAVQGLLRRACTVHVGPNQRLFYMNHETRTTSWVPPVEAWRDPTLPYGWEHSVDSKGVDYYINHVNKTTTYNNPRNDYTLEEPPPAPREVILERHQELGFGFVAGSERPVIVRFVTEGGPSESRLLPGDEILAINGQDVKTAPREQVIDMVKSCQSSVTLVVCQPVTNNTTKKSALLTAAKKAKLRSRPSRVRFAEGVVINGSPLYSSDLEGSPIPNVMKVFLENGHTKSFKYDNSTSVSSVLDVLKEKAGISDSAADLFGLVVEQLKSVGGRKNKITLLDPRETLAKIAALPGSHNLRCLFRVALLPSDPYELLQSCPQSFEYLYQQCCNDLVHDKITPQVEAHVALRLASLHLHQHLLTQGLQGKPNGIKQIEGECGLTRFVPWSLLESMKRKQLRKILAQFMKQNEGLCSPGQKQLTPLQAKLHFLKIMSEQQGYGCRFLEPVVECEGSTFHQGEYILLSGRIGLCKFHRPPVHPLNAHSVPHLHNHHQQPQQMQINIDKVPPKNSDSSVPPVAIEERGDGSVSLTASANNHQPISELVKIENIGKVVISKEDDFTYIINILPTNIVIGMEERPMLELVLLLKGYYQLLRHEELYVEWQTINPWEIETAPVYHGSHLVVPRNWSYCPPLEDDGSPEGLRKMDFSFPTPPYVPNEVILSEFRSISRSSSTTGSQRNLDFNMNLANRFELNAESIHASPSVAKPIETINHRVVARQLEKAYQQMRDSPVHFTLGDDDGLPSATTPDILGQVRPDDVGSINESTSSGETNDDKPPHLKAADSLLLLAAAAGAEVATISKEISTEDSDDSSDTSNITKNGRNLKDILTRDHPDRNSLSSNSSGNSTNNMQSFTGPFDGPPVRASFANYTDTLRKYEAMALRETLPNEQGTDSGNPHSVTRIELPAEGSLGNAIFDVGEVIDLTLLPPPSTPDLVDFADLADLGPLIIPPPPPPIEFCTQNEIIARFEQASRDIYDIIQTPPPKAPPRQKRGSPEPVKPIRLSQHLPAPPPDLEGVSLSTARTTSSSSSPPSVVSFVKKASAEQNSGFVRAQQQILTMASRLKRVHSMKNQSSVTKRDPIKLSQAHDALISEARQFVTSSKLLVKEMVLKSQKRDIGSVQVEKLHDHLITCVALLERMFLYCETVLMQSAEVCHPLADQMDKTAMEFHKIIGIYQTGEGTTEEEIGGQLARTLNSLMRILRT</sequence>
<dbReference type="CDD" id="cd00201">
    <property type="entry name" value="WW"/>
    <property type="match status" value="1"/>
</dbReference>
<keyword evidence="5" id="KW-1185">Reference proteome</keyword>
<dbReference type="InterPro" id="IPR001478">
    <property type="entry name" value="PDZ"/>
</dbReference>
<dbReference type="Proteomes" id="UP000694867">
    <property type="component" value="Unplaced"/>
</dbReference>
<dbReference type="Gene3D" id="1.20.80.10">
    <property type="match status" value="1"/>
</dbReference>
<feature type="compositionally biased region" description="Low complexity" evidence="1">
    <location>
        <begin position="1160"/>
        <end position="1176"/>
    </location>
</feature>
<evidence type="ECO:0000259" key="4">
    <source>
        <dbReference type="PROSITE" id="PS50106"/>
    </source>
</evidence>
<dbReference type="Gene3D" id="2.20.70.10">
    <property type="match status" value="1"/>
</dbReference>
<dbReference type="InterPro" id="IPR001202">
    <property type="entry name" value="WW_dom"/>
</dbReference>
<dbReference type="PROSITE" id="PS01159">
    <property type="entry name" value="WW_DOMAIN_1"/>
    <property type="match status" value="1"/>
</dbReference>
<feature type="domain" description="FERM" evidence="3">
    <location>
        <begin position="362"/>
        <end position="741"/>
    </location>
</feature>
<dbReference type="PROSITE" id="PS50057">
    <property type="entry name" value="FERM_3"/>
    <property type="match status" value="1"/>
</dbReference>
<dbReference type="Pfam" id="PF00373">
    <property type="entry name" value="FERM_M"/>
    <property type="match status" value="1"/>
</dbReference>
<feature type="region of interest" description="Disordered" evidence="1">
    <location>
        <begin position="1121"/>
        <end position="1176"/>
    </location>
</feature>
<dbReference type="GO" id="GO:0009887">
    <property type="term" value="P:animal organ morphogenesis"/>
    <property type="evidence" value="ECO:0007669"/>
    <property type="project" value="UniProtKB-ARBA"/>
</dbReference>
<dbReference type="SMART" id="SM00228">
    <property type="entry name" value="PDZ"/>
    <property type="match status" value="1"/>
</dbReference>
<dbReference type="InterPro" id="IPR019749">
    <property type="entry name" value="Band_41_domain"/>
</dbReference>
<dbReference type="RefSeq" id="XP_028968218.1">
    <property type="nucleotide sequence ID" value="XM_029112385.1"/>
</dbReference>
<protein>
    <submittedName>
        <fullName evidence="6">FERM and PDZ domain-containing protein 4</fullName>
    </submittedName>
</protein>
<feature type="region of interest" description="Disordered" evidence="1">
    <location>
        <begin position="945"/>
        <end position="1004"/>
    </location>
</feature>
<dbReference type="PANTHER" id="PTHR46221">
    <property type="entry name" value="FERM AND PDZ DOMAIN-CONTAINING PROTEIN FAMILY MEMBER"/>
    <property type="match status" value="1"/>
</dbReference>
<dbReference type="InterPro" id="IPR035963">
    <property type="entry name" value="FERM_2"/>
</dbReference>
<dbReference type="CDD" id="cd14473">
    <property type="entry name" value="FERM_B-lobe"/>
    <property type="match status" value="1"/>
</dbReference>
<feature type="compositionally biased region" description="Basic and acidic residues" evidence="1">
    <location>
        <begin position="966"/>
        <end position="978"/>
    </location>
</feature>
<evidence type="ECO:0000259" key="2">
    <source>
        <dbReference type="PROSITE" id="PS50020"/>
    </source>
</evidence>
<dbReference type="PANTHER" id="PTHR46221:SF3">
    <property type="entry name" value="FERM AND PDZ DOMAIN-CONTAINING PROTEIN 4"/>
    <property type="match status" value="1"/>
</dbReference>
<feature type="region of interest" description="Disordered" evidence="1">
    <location>
        <begin position="875"/>
        <end position="921"/>
    </location>
</feature>
<dbReference type="InterPro" id="IPR029071">
    <property type="entry name" value="Ubiquitin-like_domsf"/>
</dbReference>
<feature type="compositionally biased region" description="Low complexity" evidence="1">
    <location>
        <begin position="979"/>
        <end position="995"/>
    </location>
</feature>
<dbReference type="KEGG" id="goe:100899104"/>
<dbReference type="PROSITE" id="PS50020">
    <property type="entry name" value="WW_DOMAIN_2"/>
    <property type="match status" value="2"/>
</dbReference>
<dbReference type="Pfam" id="PF00595">
    <property type="entry name" value="PDZ"/>
    <property type="match status" value="1"/>
</dbReference>
<dbReference type="SMART" id="SM00456">
    <property type="entry name" value="WW"/>
    <property type="match status" value="2"/>
</dbReference>
<dbReference type="InterPro" id="IPR036034">
    <property type="entry name" value="PDZ_sf"/>
</dbReference>
<dbReference type="GO" id="GO:0048731">
    <property type="term" value="P:system development"/>
    <property type="evidence" value="ECO:0007669"/>
    <property type="project" value="UniProtKB-ARBA"/>
</dbReference>
<dbReference type="PROSITE" id="PS50106">
    <property type="entry name" value="PDZ"/>
    <property type="match status" value="1"/>
</dbReference>
<dbReference type="FunFam" id="2.30.42.10:FF:000053">
    <property type="entry name" value="FERM and PDZ domain-containing protein 4"/>
    <property type="match status" value="1"/>
</dbReference>
<accession>A0AAJ7SHX7</accession>
<gene>
    <name evidence="6" type="primary">LOC100899104</name>
</gene>
<dbReference type="SUPFAM" id="SSF50156">
    <property type="entry name" value="PDZ domain-like"/>
    <property type="match status" value="1"/>
</dbReference>
<dbReference type="InterPro" id="IPR000299">
    <property type="entry name" value="FERM_domain"/>
</dbReference>
<proteinExistence type="predicted"/>
<dbReference type="SUPFAM" id="SSF54236">
    <property type="entry name" value="Ubiquitin-like"/>
    <property type="match status" value="1"/>
</dbReference>
<organism evidence="5 6">
    <name type="scientific">Galendromus occidentalis</name>
    <name type="common">western predatory mite</name>
    <dbReference type="NCBI Taxonomy" id="34638"/>
    <lineage>
        <taxon>Eukaryota</taxon>
        <taxon>Metazoa</taxon>
        <taxon>Ecdysozoa</taxon>
        <taxon>Arthropoda</taxon>
        <taxon>Chelicerata</taxon>
        <taxon>Arachnida</taxon>
        <taxon>Acari</taxon>
        <taxon>Parasitiformes</taxon>
        <taxon>Mesostigmata</taxon>
        <taxon>Gamasina</taxon>
        <taxon>Phytoseioidea</taxon>
        <taxon>Phytoseiidae</taxon>
        <taxon>Typhlodrominae</taxon>
        <taxon>Galendromus</taxon>
    </lineage>
</organism>
<dbReference type="GeneID" id="100899104"/>
<dbReference type="Gene3D" id="2.30.42.10">
    <property type="match status" value="1"/>
</dbReference>
<name>A0AAJ7SHX7_9ACAR</name>
<dbReference type="InterPro" id="IPR014352">
    <property type="entry name" value="FERM/acyl-CoA-bd_prot_sf"/>
</dbReference>